<proteinExistence type="predicted"/>
<dbReference type="PATRIC" id="fig|35841.6.peg.3104"/>
<evidence type="ECO:0000313" key="2">
    <source>
        <dbReference type="EMBL" id="CEE01994.1"/>
    </source>
</evidence>
<name>A0A090KTF3_9BACI</name>
<evidence type="ECO:0000313" key="3">
    <source>
        <dbReference type="Proteomes" id="UP000040576"/>
    </source>
</evidence>
<dbReference type="InterPro" id="IPR024232">
    <property type="entry name" value="SpoIIIAH"/>
</dbReference>
<evidence type="ECO:0000256" key="1">
    <source>
        <dbReference type="SAM" id="MobiDB-lite"/>
    </source>
</evidence>
<dbReference type="Pfam" id="PF12685">
    <property type="entry name" value="SpoIIIAH"/>
    <property type="match status" value="1"/>
</dbReference>
<dbReference type="Proteomes" id="UP000040576">
    <property type="component" value="Unassembled WGS sequence"/>
</dbReference>
<dbReference type="AlphaFoldDB" id="A0A090KTF3"/>
<feature type="compositionally biased region" description="Basic and acidic residues" evidence="1">
    <location>
        <begin position="45"/>
        <end position="59"/>
    </location>
</feature>
<keyword evidence="3" id="KW-1185">Reference proteome</keyword>
<dbReference type="Gene3D" id="1.10.287.4300">
    <property type="entry name" value="Stage III sporulation protein AH-like"/>
    <property type="match status" value="1"/>
</dbReference>
<dbReference type="InterPro" id="IPR038503">
    <property type="entry name" value="SpoIIIAH_sf"/>
</dbReference>
<organism evidence="2 3">
    <name type="scientific">Caldibacillus thermoamylovorans</name>
    <dbReference type="NCBI Taxonomy" id="35841"/>
    <lineage>
        <taxon>Bacteria</taxon>
        <taxon>Bacillati</taxon>
        <taxon>Bacillota</taxon>
        <taxon>Bacilli</taxon>
        <taxon>Bacillales</taxon>
        <taxon>Bacillaceae</taxon>
        <taxon>Caldibacillus</taxon>
    </lineage>
</organism>
<accession>A0A090KTF3</accession>
<reference evidence="2 3" key="1">
    <citation type="submission" date="2014-07" db="EMBL/GenBank/DDBJ databases">
        <authorList>
            <person name="Wibberg Daniel"/>
        </authorList>
    </citation>
    <scope>NUCLEOTIDE SEQUENCE [LARGE SCALE GENOMIC DNA]</scope>
</reference>
<dbReference type="STRING" id="35841.B4167_3790"/>
<dbReference type="eggNOG" id="ENOG5030IKQ">
    <property type="taxonomic scope" value="Bacteria"/>
</dbReference>
<gene>
    <name evidence="2" type="ORF">BT1A1_2173</name>
</gene>
<sequence length="188" mass="21179">MMLKKQTVWLLTMLSLVVVLSVYYITAEPTNNNNLANVDVSKEEKADSKKVTEKEKSSDTKNTTITDAKNEVFEEIRLQMQDERSKKLEQLEEVAGSTDLSAEERSEAKDEMNRLQKIAEKEAFIENLIIQTLGYEDALVQADESEVLVTVKGEEPSKAKANEIIKIVKKEMGNSSVTVAFQSENETK</sequence>
<dbReference type="RefSeq" id="WP_034770928.1">
    <property type="nucleotide sequence ID" value="NZ_CCRF01000062.1"/>
</dbReference>
<feature type="region of interest" description="Disordered" evidence="1">
    <location>
        <begin position="45"/>
        <end position="66"/>
    </location>
</feature>
<dbReference type="GeneID" id="92961389"/>
<dbReference type="EMBL" id="CCRF01000062">
    <property type="protein sequence ID" value="CEE01994.1"/>
    <property type="molecule type" value="Genomic_DNA"/>
</dbReference>
<protein>
    <recommendedName>
        <fullName evidence="4">Stage III sporulation protein AH</fullName>
    </recommendedName>
</protein>
<evidence type="ECO:0008006" key="4">
    <source>
        <dbReference type="Google" id="ProtNLM"/>
    </source>
</evidence>
<dbReference type="OrthoDB" id="2939102at2"/>